<dbReference type="STRING" id="1267423.SAMN05216290_0219"/>
<dbReference type="PANTHER" id="PTHR13132">
    <property type="entry name" value="ALPHA- 1,6 -FUCOSYLTRANSFERASE"/>
    <property type="match status" value="1"/>
</dbReference>
<dbReference type="Proteomes" id="UP000199437">
    <property type="component" value="Unassembled WGS sequence"/>
</dbReference>
<evidence type="ECO:0000313" key="2">
    <source>
        <dbReference type="Proteomes" id="UP000199437"/>
    </source>
</evidence>
<sequence>MEGAGFGAIILVTINQLRYCERENLYPIVCYTTECKNAFLDPTMCGELWEQYFEPVMPLSYGKFREISNQIDLTKHLVKLSSAEAIKVSEEDPDSVYSFPFGKWRSQYLGDLDLWYAKERKKGRETIGKYIKPKPHILQKVDSFYKQHFSNSFVLGVHIRGTDLHYAPAVSPAEYFPHIDKQIEKEPGLKIFLATDQAQYIPVFEKRYGDKVVCSDSFRSDNEVAPFQRTELSPYKKGEDVLLDILLLSKADFLIKGSSNVGEMAMYFNTNLECLDLGYKKQKAFGQSYDKDWDNHTNPPAWQLISKRGLDRIAKDTDSQSLRQLIWYKTRGKAKSLRMYLGKIKQRILSS</sequence>
<keyword evidence="2" id="KW-1185">Reference proteome</keyword>
<dbReference type="Gene3D" id="3.40.50.11350">
    <property type="match status" value="1"/>
</dbReference>
<protein>
    <submittedName>
        <fullName evidence="1">Nodulation protein Z (NodZ)</fullName>
    </submittedName>
</protein>
<reference evidence="2" key="1">
    <citation type="submission" date="2016-10" db="EMBL/GenBank/DDBJ databases">
        <authorList>
            <person name="Varghese N."/>
            <person name="Submissions S."/>
        </authorList>
    </citation>
    <scope>NUCLEOTIDE SEQUENCE [LARGE SCALE GENOMIC DNA]</scope>
    <source>
        <strain evidence="2">CGMCC 1.12402</strain>
    </source>
</reference>
<dbReference type="EMBL" id="FOIR01000001">
    <property type="protein sequence ID" value="SEV85272.1"/>
    <property type="molecule type" value="Genomic_DNA"/>
</dbReference>
<dbReference type="AlphaFoldDB" id="A0A1I0MAD5"/>
<dbReference type="GO" id="GO:0046921">
    <property type="term" value="F:alpha-(1-&gt;6)-fucosyltransferase activity"/>
    <property type="evidence" value="ECO:0007669"/>
    <property type="project" value="TreeGrafter"/>
</dbReference>
<name>A0A1I0MAD5_9BACT</name>
<dbReference type="GO" id="GO:0006487">
    <property type="term" value="P:protein N-linked glycosylation"/>
    <property type="evidence" value="ECO:0007669"/>
    <property type="project" value="TreeGrafter"/>
</dbReference>
<dbReference type="PANTHER" id="PTHR13132:SF29">
    <property type="entry name" value="ALPHA-(1,6)-FUCOSYLTRANSFERASE"/>
    <property type="match status" value="1"/>
</dbReference>
<gene>
    <name evidence="1" type="ORF">SAMN05216290_0219</name>
</gene>
<evidence type="ECO:0000313" key="1">
    <source>
        <dbReference type="EMBL" id="SEV85272.1"/>
    </source>
</evidence>
<accession>A0A1I0MAD5</accession>
<proteinExistence type="predicted"/>
<organism evidence="1 2">
    <name type="scientific">Roseivirga pacifica</name>
    <dbReference type="NCBI Taxonomy" id="1267423"/>
    <lineage>
        <taxon>Bacteria</taxon>
        <taxon>Pseudomonadati</taxon>
        <taxon>Bacteroidota</taxon>
        <taxon>Cytophagia</taxon>
        <taxon>Cytophagales</taxon>
        <taxon>Roseivirgaceae</taxon>
        <taxon>Roseivirga</taxon>
    </lineage>
</organism>